<dbReference type="STRING" id="28122.SAMN02745108_02145"/>
<dbReference type="AlphaFoldDB" id="A0A1T4Q286"/>
<evidence type="ECO:0000313" key="2">
    <source>
        <dbReference type="EMBL" id="SJZ97930.1"/>
    </source>
</evidence>
<reference evidence="2 3" key="1">
    <citation type="submission" date="2017-02" db="EMBL/GenBank/DDBJ databases">
        <authorList>
            <person name="Peterson S.W."/>
        </authorList>
    </citation>
    <scope>NUCLEOTIDE SEQUENCE [LARGE SCALE GENOMIC DNA]</scope>
    <source>
        <strain evidence="2 3">ATCC 43854</strain>
    </source>
</reference>
<sequence>MATAIAQIYFSKHNIWPRPNTDKRRTEYQISEIRKNPLTMFVFFYIKVQKEVMIMPQPHNNPNGAGFPSTTGNPSGGGRGNNNPKR</sequence>
<dbReference type="Proteomes" id="UP000190449">
    <property type="component" value="Unassembled WGS sequence"/>
</dbReference>
<organism evidence="2 3">
    <name type="scientific">Fibrobacter intestinalis</name>
    <dbReference type="NCBI Taxonomy" id="28122"/>
    <lineage>
        <taxon>Bacteria</taxon>
        <taxon>Pseudomonadati</taxon>
        <taxon>Fibrobacterota</taxon>
        <taxon>Fibrobacteria</taxon>
        <taxon>Fibrobacterales</taxon>
        <taxon>Fibrobacteraceae</taxon>
        <taxon>Fibrobacter</taxon>
    </lineage>
</organism>
<protein>
    <submittedName>
        <fullName evidence="2">Uncharacterized protein</fullName>
    </submittedName>
</protein>
<evidence type="ECO:0000313" key="3">
    <source>
        <dbReference type="Proteomes" id="UP000190449"/>
    </source>
</evidence>
<accession>A0A1T4Q286</accession>
<evidence type="ECO:0000256" key="1">
    <source>
        <dbReference type="SAM" id="MobiDB-lite"/>
    </source>
</evidence>
<name>A0A1T4Q286_9BACT</name>
<proteinExistence type="predicted"/>
<feature type="region of interest" description="Disordered" evidence="1">
    <location>
        <begin position="56"/>
        <end position="86"/>
    </location>
</feature>
<dbReference type="EMBL" id="FUWU01000041">
    <property type="protein sequence ID" value="SJZ97930.1"/>
    <property type="molecule type" value="Genomic_DNA"/>
</dbReference>
<gene>
    <name evidence="2" type="ORF">SAMN02745108_02145</name>
</gene>